<gene>
    <name evidence="1" type="ORF">C900_04851</name>
</gene>
<organism evidence="1 2">
    <name type="scientific">Fulvivirga imtechensis AK7</name>
    <dbReference type="NCBI Taxonomy" id="1237149"/>
    <lineage>
        <taxon>Bacteria</taxon>
        <taxon>Pseudomonadati</taxon>
        <taxon>Bacteroidota</taxon>
        <taxon>Cytophagia</taxon>
        <taxon>Cytophagales</taxon>
        <taxon>Fulvivirgaceae</taxon>
        <taxon>Fulvivirga</taxon>
    </lineage>
</organism>
<dbReference type="STRING" id="1237149.C900_04851"/>
<dbReference type="InterPro" id="IPR039437">
    <property type="entry name" value="FrzH/put_lumazine-bd"/>
</dbReference>
<proteinExistence type="predicted"/>
<dbReference type="Gene3D" id="3.10.450.50">
    <property type="match status" value="1"/>
</dbReference>
<dbReference type="SUPFAM" id="SSF54427">
    <property type="entry name" value="NTF2-like"/>
    <property type="match status" value="1"/>
</dbReference>
<dbReference type="eggNOG" id="ENOG5032SDI">
    <property type="taxonomic scope" value="Bacteria"/>
</dbReference>
<evidence type="ECO:0000313" key="2">
    <source>
        <dbReference type="Proteomes" id="UP000011135"/>
    </source>
</evidence>
<comment type="caution">
    <text evidence="1">The sequence shown here is derived from an EMBL/GenBank/DDBJ whole genome shotgun (WGS) entry which is preliminary data.</text>
</comment>
<evidence type="ECO:0000313" key="1">
    <source>
        <dbReference type="EMBL" id="ELR69626.1"/>
    </source>
</evidence>
<evidence type="ECO:0008006" key="3">
    <source>
        <dbReference type="Google" id="ProtNLM"/>
    </source>
</evidence>
<dbReference type="AlphaFoldDB" id="L8JL17"/>
<sequence>MVITATAAVAKSQGTGNITSAEVLKVVGQVFDGMRAADSTMVRSAFAKDAELYTIFTDKEGNPVLHKGSLVNFLNAVGSPHDVVWDEPIWDTEVRIDGNLAQVWTKYAFYAGDKFSHCGVDAFHLFKTLEGWKIFHLTDTRQWQDCEVPEEIKDNHNNN</sequence>
<keyword evidence="2" id="KW-1185">Reference proteome</keyword>
<accession>L8JL17</accession>
<dbReference type="InterPro" id="IPR032710">
    <property type="entry name" value="NTF2-like_dom_sf"/>
</dbReference>
<dbReference type="Pfam" id="PF12893">
    <property type="entry name" value="Lumazine_bd_2"/>
    <property type="match status" value="1"/>
</dbReference>
<reference evidence="1 2" key="1">
    <citation type="submission" date="2012-12" db="EMBL/GenBank/DDBJ databases">
        <title>Genome assembly of Fulvivirga imtechensis AK7.</title>
        <authorList>
            <person name="Nupur N."/>
            <person name="Khatri I."/>
            <person name="Kumar R."/>
            <person name="Subramanian S."/>
            <person name="Pinnaka A."/>
        </authorList>
    </citation>
    <scope>NUCLEOTIDE SEQUENCE [LARGE SCALE GENOMIC DNA]</scope>
    <source>
        <strain evidence="1 2">AK7</strain>
    </source>
</reference>
<dbReference type="Proteomes" id="UP000011135">
    <property type="component" value="Unassembled WGS sequence"/>
</dbReference>
<dbReference type="EMBL" id="AMZN01000070">
    <property type="protein sequence ID" value="ELR69626.1"/>
    <property type="molecule type" value="Genomic_DNA"/>
</dbReference>
<name>L8JL17_9BACT</name>
<protein>
    <recommendedName>
        <fullName evidence="3">SnoaL-like domain-containing protein</fullName>
    </recommendedName>
</protein>